<dbReference type="PANTHER" id="PTHR11258:SF11">
    <property type="entry name" value="C2H2-TYPE DOMAIN-CONTAINING PROTEIN"/>
    <property type="match status" value="1"/>
</dbReference>
<keyword evidence="4" id="KW-1185">Reference proteome</keyword>
<name>A0ABP1S663_9HEXA</name>
<dbReference type="Pfam" id="PF10421">
    <property type="entry name" value="OAS1_C"/>
    <property type="match status" value="1"/>
</dbReference>
<dbReference type="Gene3D" id="3.30.460.10">
    <property type="entry name" value="Beta Polymerase, domain 2"/>
    <property type="match status" value="1"/>
</dbReference>
<gene>
    <name evidence="3" type="ORF">ODALV1_LOCUS30262</name>
</gene>
<comment type="similarity">
    <text evidence="1">Belongs to the 2-5A synthase family.</text>
</comment>
<dbReference type="EMBL" id="CAXLJM020000161">
    <property type="protein sequence ID" value="CAL8144669.1"/>
    <property type="molecule type" value="Genomic_DNA"/>
</dbReference>
<dbReference type="Proteomes" id="UP001642540">
    <property type="component" value="Unassembled WGS sequence"/>
</dbReference>
<evidence type="ECO:0000313" key="3">
    <source>
        <dbReference type="EMBL" id="CAL8144669.1"/>
    </source>
</evidence>
<dbReference type="SUPFAM" id="SSF81301">
    <property type="entry name" value="Nucleotidyltransferase"/>
    <property type="match status" value="1"/>
</dbReference>
<accession>A0ABP1S663</accession>
<proteinExistence type="inferred from homology"/>
<dbReference type="InterPro" id="IPR043519">
    <property type="entry name" value="NT_sf"/>
</dbReference>
<dbReference type="PANTHER" id="PTHR11258">
    <property type="entry name" value="2-5 OLIGOADENYLATE SYNTHETASE"/>
    <property type="match status" value="1"/>
</dbReference>
<feature type="domain" description="2'-5'-oligoadenylate synthetase 1" evidence="2">
    <location>
        <begin position="203"/>
        <end position="290"/>
    </location>
</feature>
<dbReference type="Gene3D" id="1.10.1410.20">
    <property type="entry name" value="2'-5'-oligoadenylate synthetase 1, domain 2"/>
    <property type="match status" value="1"/>
</dbReference>
<evidence type="ECO:0000313" key="4">
    <source>
        <dbReference type="Proteomes" id="UP001642540"/>
    </source>
</evidence>
<comment type="caution">
    <text evidence="3">The sequence shown here is derived from an EMBL/GenBank/DDBJ whole genome shotgun (WGS) entry which is preliminary data.</text>
</comment>
<evidence type="ECO:0000256" key="1">
    <source>
        <dbReference type="ARBA" id="ARBA00009526"/>
    </source>
</evidence>
<organism evidence="3 4">
    <name type="scientific">Orchesella dallaii</name>
    <dbReference type="NCBI Taxonomy" id="48710"/>
    <lineage>
        <taxon>Eukaryota</taxon>
        <taxon>Metazoa</taxon>
        <taxon>Ecdysozoa</taxon>
        <taxon>Arthropoda</taxon>
        <taxon>Hexapoda</taxon>
        <taxon>Collembola</taxon>
        <taxon>Entomobryomorpha</taxon>
        <taxon>Entomobryoidea</taxon>
        <taxon>Orchesellidae</taxon>
        <taxon>Orchesellinae</taxon>
        <taxon>Orchesella</taxon>
    </lineage>
</organism>
<evidence type="ECO:0000259" key="2">
    <source>
        <dbReference type="Pfam" id="PF10421"/>
    </source>
</evidence>
<sequence>MDFSSIIIMFSKLFTMILRVAKLLLLLISLLISKLRSEIRILGRRIKYIFVDSRNDIDYRLKRFGERLKRPEQYYLDGSKLVTNLFDIIQQRSRHEVIKYRIGGSFGKKTDVIEPDLDLVILVNNFHPHSLQGSLDEFERILRQNEGRLQIRLGRYSKTNRSLNFSFTNGISVDLLPAADLSVNKKQDVLELLENDHENLLHFYNPSFVEDQIKFMKAQDSFAHTLARLSKFWLKSLDLGESFRGGSAMMELIAVAAVINENMNEERSISRGFTRVLSMVINLKTTKIAFINLQNNRNWQRVAPACLHSDNNSLIPNIIGKIETLERGYFIVDPANPFQDFLEGKSDRVLRKLKEFACSTQSRLDKILKGSGQRDQDEFIQELFEPMFEHFPSDHTVASVSLPTNVLVSYDVPCTSVYNKEEIFNRNISANPKTKRAVTNLKKDLLAAIHSTVKGKNDASVSDVKNEVLNLLRTALQIRTEEASDFQSHNRECDAMIRIPYLIVDKGYAVYLSMSWIPESSDLDIWKLATDTYCDLKHRWAELKRSMSSKIKSSLVLVPCLVCCYLLYM</sequence>
<reference evidence="3 4" key="1">
    <citation type="submission" date="2024-08" db="EMBL/GenBank/DDBJ databases">
        <authorList>
            <person name="Cucini C."/>
            <person name="Frati F."/>
        </authorList>
    </citation>
    <scope>NUCLEOTIDE SEQUENCE [LARGE SCALE GENOMIC DNA]</scope>
</reference>
<protein>
    <recommendedName>
        <fullName evidence="2">2'-5'-oligoadenylate synthetase 1 domain-containing protein</fullName>
    </recommendedName>
</protein>
<dbReference type="InterPro" id="IPR018952">
    <property type="entry name" value="2-5-oligoAdlate_synth_1_dom2/C"/>
</dbReference>